<dbReference type="EMBL" id="QAOQ01000002">
    <property type="protein sequence ID" value="PTQ99809.1"/>
    <property type="molecule type" value="Genomic_DNA"/>
</dbReference>
<dbReference type="Gene3D" id="2.60.120.10">
    <property type="entry name" value="Jelly Rolls"/>
    <property type="match status" value="1"/>
</dbReference>
<sequence length="120" mass="13473">MIRAYLLTTGTDGHSHVQTGHVAEGVLTDGVTIRFQETAPHTHYNWHTAPTTQYVLCLTGTLHFKTFTGEEFVLKPGEVLIAMDTTGSGHTWQMLGDEPWKRAYVPFDPQKTINFTPDEQ</sequence>
<dbReference type="Proteomes" id="UP000244168">
    <property type="component" value="Unassembled WGS sequence"/>
</dbReference>
<evidence type="ECO:0000313" key="2">
    <source>
        <dbReference type="Proteomes" id="UP000244168"/>
    </source>
</evidence>
<name>A0A2T5JDG7_9SPHI</name>
<proteinExistence type="predicted"/>
<keyword evidence="2" id="KW-1185">Reference proteome</keyword>
<accession>A0A2T5JDG7</accession>
<evidence type="ECO:0000313" key="1">
    <source>
        <dbReference type="EMBL" id="PTQ99809.1"/>
    </source>
</evidence>
<dbReference type="SUPFAM" id="SSF51182">
    <property type="entry name" value="RmlC-like cupins"/>
    <property type="match status" value="1"/>
</dbReference>
<dbReference type="RefSeq" id="WP_107827721.1">
    <property type="nucleotide sequence ID" value="NZ_CP160205.1"/>
</dbReference>
<protein>
    <submittedName>
        <fullName evidence="1">Uncharacterized protein</fullName>
    </submittedName>
</protein>
<organism evidence="1 2">
    <name type="scientific">Mucilaginibacter yixingensis</name>
    <dbReference type="NCBI Taxonomy" id="1295612"/>
    <lineage>
        <taxon>Bacteria</taxon>
        <taxon>Pseudomonadati</taxon>
        <taxon>Bacteroidota</taxon>
        <taxon>Sphingobacteriia</taxon>
        <taxon>Sphingobacteriales</taxon>
        <taxon>Sphingobacteriaceae</taxon>
        <taxon>Mucilaginibacter</taxon>
    </lineage>
</organism>
<reference evidence="1 2" key="1">
    <citation type="submission" date="2018-04" db="EMBL/GenBank/DDBJ databases">
        <title>Genomic Encyclopedia of Archaeal and Bacterial Type Strains, Phase II (KMG-II): from individual species to whole genera.</title>
        <authorList>
            <person name="Goeker M."/>
        </authorList>
    </citation>
    <scope>NUCLEOTIDE SEQUENCE [LARGE SCALE GENOMIC DNA]</scope>
    <source>
        <strain evidence="1 2">DSM 26809</strain>
    </source>
</reference>
<dbReference type="OrthoDB" id="4205621at2"/>
<dbReference type="AlphaFoldDB" id="A0A2T5JDG7"/>
<gene>
    <name evidence="1" type="ORF">C8P68_102639</name>
</gene>
<comment type="caution">
    <text evidence="1">The sequence shown here is derived from an EMBL/GenBank/DDBJ whole genome shotgun (WGS) entry which is preliminary data.</text>
</comment>
<dbReference type="InterPro" id="IPR011051">
    <property type="entry name" value="RmlC_Cupin_sf"/>
</dbReference>
<dbReference type="InterPro" id="IPR014710">
    <property type="entry name" value="RmlC-like_jellyroll"/>
</dbReference>